<dbReference type="Proteomes" id="UP000000323">
    <property type="component" value="Chromosome 2"/>
</dbReference>
<dbReference type="KEGG" id="ttr:Tter_2435"/>
<dbReference type="InterPro" id="IPR014044">
    <property type="entry name" value="CAP_dom"/>
</dbReference>
<name>D1CHV8_THET1</name>
<dbReference type="STRING" id="525904.Tter_2435"/>
<dbReference type="eggNOG" id="COG2340">
    <property type="taxonomic scope" value="Bacteria"/>
</dbReference>
<dbReference type="Gene3D" id="3.40.33.10">
    <property type="entry name" value="CAP"/>
    <property type="match status" value="1"/>
</dbReference>
<feature type="domain" description="SCP" evidence="2">
    <location>
        <begin position="39"/>
        <end position="155"/>
    </location>
</feature>
<reference evidence="4" key="1">
    <citation type="journal article" date="2010" name="Stand. Genomic Sci.">
        <title>Complete genome sequence of 'Thermobaculum terrenum' type strain (YNP1).</title>
        <authorList>
            <person name="Kiss H."/>
            <person name="Cleland D."/>
            <person name="Lapidus A."/>
            <person name="Lucas S."/>
            <person name="Glavina Del Rio T."/>
            <person name="Nolan M."/>
            <person name="Tice H."/>
            <person name="Han C."/>
            <person name="Goodwin L."/>
            <person name="Pitluck S."/>
            <person name="Liolios K."/>
            <person name="Ivanova N."/>
            <person name="Mavromatis K."/>
            <person name="Ovchinnikova G."/>
            <person name="Pati A."/>
            <person name="Chen A."/>
            <person name="Palaniappan K."/>
            <person name="Land M."/>
            <person name="Hauser L."/>
            <person name="Chang Y."/>
            <person name="Jeffries C."/>
            <person name="Lu M."/>
            <person name="Brettin T."/>
            <person name="Detter J."/>
            <person name="Goker M."/>
            <person name="Tindall B."/>
            <person name="Beck B."/>
            <person name="McDermott T."/>
            <person name="Woyke T."/>
            <person name="Bristow J."/>
            <person name="Eisen J."/>
            <person name="Markowitz V."/>
            <person name="Hugenholtz P."/>
            <person name="Kyrpides N."/>
            <person name="Klenk H."/>
            <person name="Cheng J."/>
        </authorList>
    </citation>
    <scope>NUCLEOTIDE SEQUENCE [LARGE SCALE GENOMIC DNA]</scope>
    <source>
        <strain evidence="4">ATCC BAA-798 / YNP1</strain>
    </source>
</reference>
<keyword evidence="4" id="KW-1185">Reference proteome</keyword>
<proteinExistence type="predicted"/>
<evidence type="ECO:0000256" key="1">
    <source>
        <dbReference type="SAM" id="SignalP"/>
    </source>
</evidence>
<dbReference type="CDD" id="cd05379">
    <property type="entry name" value="CAP_bacterial"/>
    <property type="match status" value="1"/>
</dbReference>
<dbReference type="AlphaFoldDB" id="D1CHV8"/>
<feature type="signal peptide" evidence="1">
    <location>
        <begin position="1"/>
        <end position="24"/>
    </location>
</feature>
<keyword evidence="1" id="KW-0732">Signal</keyword>
<accession>D1CHV8</accession>
<dbReference type="SUPFAM" id="SSF55797">
    <property type="entry name" value="PR-1-like"/>
    <property type="match status" value="1"/>
</dbReference>
<dbReference type="PANTHER" id="PTHR31157">
    <property type="entry name" value="SCP DOMAIN-CONTAINING PROTEIN"/>
    <property type="match status" value="1"/>
</dbReference>
<evidence type="ECO:0000313" key="4">
    <source>
        <dbReference type="Proteomes" id="UP000000323"/>
    </source>
</evidence>
<dbReference type="PANTHER" id="PTHR31157:SF1">
    <property type="entry name" value="SCP DOMAIN-CONTAINING PROTEIN"/>
    <property type="match status" value="1"/>
</dbReference>
<feature type="chain" id="PRO_5003022036" evidence="1">
    <location>
        <begin position="25"/>
        <end position="270"/>
    </location>
</feature>
<gene>
    <name evidence="3" type="ordered locus">Tter_2435</name>
</gene>
<organism evidence="3 4">
    <name type="scientific">Thermobaculum terrenum (strain ATCC BAA-798 / CCMEE 7001 / YNP1)</name>
    <dbReference type="NCBI Taxonomy" id="525904"/>
    <lineage>
        <taxon>Bacteria</taxon>
        <taxon>Bacillati</taxon>
        <taxon>Chloroflexota</taxon>
        <taxon>Chloroflexia</taxon>
        <taxon>Candidatus Thermobaculales</taxon>
        <taxon>Candidatus Thermobaculaceae</taxon>
        <taxon>Thermobaculum</taxon>
    </lineage>
</organism>
<dbReference type="EMBL" id="CP001826">
    <property type="protein sequence ID" value="ACZ43329.1"/>
    <property type="molecule type" value="Genomic_DNA"/>
</dbReference>
<evidence type="ECO:0000259" key="2">
    <source>
        <dbReference type="Pfam" id="PF00188"/>
    </source>
</evidence>
<dbReference type="InterPro" id="IPR035940">
    <property type="entry name" value="CAP_sf"/>
</dbReference>
<dbReference type="HOGENOM" id="CLU_1030294_0_0_0"/>
<evidence type="ECO:0000313" key="3">
    <source>
        <dbReference type="EMBL" id="ACZ43329.1"/>
    </source>
</evidence>
<sequence>MRDRVILKALILVVCLLLSFPAVAAPHAKALDSEESEFLRLINAHRAELGLPELKLSPRLTRAAEWMSRDMADKGYFSHTDSEGRDPFERMAAFGYAYSTAKGENLALGYGSAESAFRAWMGSAGHRQNMESPYYRAIGIGRAYSSTYGWFWTTDFGGLRDTEISLSLGGYSARDGSWYVYSGEQLPLATGRVVGSYPGWGVDLRIQRLVLVDGRYTWRDYASLGDTLSSSSRYSRTVSLPAGRYRVKAVFPGGRDVLRSVSGYRYLRVR</sequence>
<dbReference type="OrthoDB" id="8611574at2"/>
<dbReference type="Pfam" id="PF00188">
    <property type="entry name" value="CAP"/>
    <property type="match status" value="1"/>
</dbReference>
<protein>
    <submittedName>
        <fullName evidence="3">SCP-like extracellular</fullName>
    </submittedName>
</protein>